<dbReference type="Gene3D" id="3.90.700.10">
    <property type="entry name" value="Succinate dehydrogenase/fumarate reductase flavoprotein, catalytic domain"/>
    <property type="match status" value="1"/>
</dbReference>
<dbReference type="Gene3D" id="3.50.50.60">
    <property type="entry name" value="FAD/NAD(P)-binding domain"/>
    <property type="match status" value="1"/>
</dbReference>
<dbReference type="SUPFAM" id="SSF46977">
    <property type="entry name" value="Succinate dehydrogenase/fumarate reductase flavoprotein C-terminal domain"/>
    <property type="match status" value="1"/>
</dbReference>
<dbReference type="PANTHER" id="PTHR11632:SF73">
    <property type="entry name" value="BLR3196 PROTEIN"/>
    <property type="match status" value="1"/>
</dbReference>
<evidence type="ECO:0000256" key="1">
    <source>
        <dbReference type="ARBA" id="ARBA00001974"/>
    </source>
</evidence>
<dbReference type="GO" id="GO:0009061">
    <property type="term" value="P:anaerobic respiration"/>
    <property type="evidence" value="ECO:0007669"/>
    <property type="project" value="TreeGrafter"/>
</dbReference>
<dbReference type="SUPFAM" id="SSF51905">
    <property type="entry name" value="FAD/NAD(P)-binding domain"/>
    <property type="match status" value="1"/>
</dbReference>
<dbReference type="GO" id="GO:0005886">
    <property type="term" value="C:plasma membrane"/>
    <property type="evidence" value="ECO:0007669"/>
    <property type="project" value="TreeGrafter"/>
</dbReference>
<evidence type="ECO:0000259" key="4">
    <source>
        <dbReference type="Pfam" id="PF00890"/>
    </source>
</evidence>
<comment type="cofactor">
    <cofactor evidence="1">
        <name>FAD</name>
        <dbReference type="ChEBI" id="CHEBI:57692"/>
    </cofactor>
</comment>
<dbReference type="EMBL" id="DXAN01000028">
    <property type="protein sequence ID" value="HJA09304.1"/>
    <property type="molecule type" value="Genomic_DNA"/>
</dbReference>
<evidence type="ECO:0000313" key="7">
    <source>
        <dbReference type="Proteomes" id="UP000824225"/>
    </source>
</evidence>
<dbReference type="AlphaFoldDB" id="A0A9D2HF32"/>
<name>A0A9D2HF32_9BACT</name>
<evidence type="ECO:0000256" key="2">
    <source>
        <dbReference type="ARBA" id="ARBA00022630"/>
    </source>
</evidence>
<dbReference type="PANTHER" id="PTHR11632">
    <property type="entry name" value="SUCCINATE DEHYDROGENASE 2 FLAVOPROTEIN SUBUNIT"/>
    <property type="match status" value="1"/>
</dbReference>
<evidence type="ECO:0000256" key="3">
    <source>
        <dbReference type="ARBA" id="ARBA00023002"/>
    </source>
</evidence>
<dbReference type="InterPro" id="IPR003953">
    <property type="entry name" value="FAD-dep_OxRdtase_2_FAD-bd"/>
</dbReference>
<dbReference type="InterPro" id="IPR030664">
    <property type="entry name" value="SdhA/FrdA/AprA"/>
</dbReference>
<dbReference type="GO" id="GO:0009055">
    <property type="term" value="F:electron transfer activity"/>
    <property type="evidence" value="ECO:0007669"/>
    <property type="project" value="TreeGrafter"/>
</dbReference>
<dbReference type="InterPro" id="IPR036188">
    <property type="entry name" value="FAD/NAD-bd_sf"/>
</dbReference>
<keyword evidence="3" id="KW-0560">Oxidoreductase</keyword>
<dbReference type="InterPro" id="IPR037099">
    <property type="entry name" value="Fum_R/Succ_DH_flav-like_C_sf"/>
</dbReference>
<dbReference type="GO" id="GO:0000104">
    <property type="term" value="F:succinate dehydrogenase activity"/>
    <property type="evidence" value="ECO:0007669"/>
    <property type="project" value="TreeGrafter"/>
</dbReference>
<keyword evidence="2" id="KW-0285">Flavoprotein</keyword>
<gene>
    <name evidence="6" type="ORF">H9962_08975</name>
</gene>
<reference evidence="6" key="1">
    <citation type="journal article" date="2021" name="PeerJ">
        <title>Extensive microbial diversity within the chicken gut microbiome revealed by metagenomics and culture.</title>
        <authorList>
            <person name="Gilroy R."/>
            <person name="Ravi A."/>
            <person name="Getino M."/>
            <person name="Pursley I."/>
            <person name="Horton D.L."/>
            <person name="Alikhan N.F."/>
            <person name="Baker D."/>
            <person name="Gharbi K."/>
            <person name="Hall N."/>
            <person name="Watson M."/>
            <person name="Adriaenssens E.M."/>
            <person name="Foster-Nyarko E."/>
            <person name="Jarju S."/>
            <person name="Secka A."/>
            <person name="Antonio M."/>
            <person name="Oren A."/>
            <person name="Chaudhuri R.R."/>
            <person name="La Ragione R."/>
            <person name="Hildebrand F."/>
            <person name="Pallen M.J."/>
        </authorList>
    </citation>
    <scope>NUCLEOTIDE SEQUENCE</scope>
    <source>
        <strain evidence="6">CHK186-16707</strain>
    </source>
</reference>
<dbReference type="PIRSF" id="PIRSF000171">
    <property type="entry name" value="SDHA_APRA_LASPO"/>
    <property type="match status" value="1"/>
</dbReference>
<sequence>MREHAVESDLLIIGGGSAGMWAALRFKQLMPERDVVVVDKGPRDWGGLMAMAGGDFDAVLPGEDVDAWLQDFIYYFDGLCDQEQMERVLRLSGDRLRDYQVFGCEFFHKEDGTLKSVPQRGLDHVKLYPARTKGRGGELMARNLARRLEEVGVRRLGRVLVTDLLDRDGRAGGAVGFDALEGDFYRFRAGAVIAATGVGGWKTSYGKNTPTGEGAEMAWRAGARMRDFEFGRVWNMPRYFGWEGQTTLMPLGGRFVNALGEPFMERYSPVLGANTDPHYTTMAMALEIREGRGPIYFDISRIDPADLVLLKPQDGWQKLNYDKLKALGMDMFRDNTEWVPQMTISYGGMEADGKGRTSVEGLFAAGTARSTEPGVYAGGFALMTTAVTGWLAGESAAEYLQSAPAARTGCLREQVEALRRNIYAPLGREGLAPKAVLTRIQEIMFPYDVSILKTEGALRRALDRLTELRERDLPRMGASDPHYLLKLREVRGVAFISELYLRASLERRESRAGHYREDHPRRDDTRYLAWQTLENDGRGGVKTAWTPVPLDRYRHPVTRYYQDNFRFPVSPSSAPSGTEE</sequence>
<dbReference type="InterPro" id="IPR015939">
    <property type="entry name" value="Fum_Rdtase/Succ_DH_flav-like_C"/>
</dbReference>
<evidence type="ECO:0000313" key="6">
    <source>
        <dbReference type="EMBL" id="HJA09304.1"/>
    </source>
</evidence>
<dbReference type="Pfam" id="PF02910">
    <property type="entry name" value="Succ_DH_flav_C"/>
    <property type="match status" value="1"/>
</dbReference>
<protein>
    <submittedName>
        <fullName evidence="6">FAD-binding protein</fullName>
    </submittedName>
</protein>
<dbReference type="PRINTS" id="PR00368">
    <property type="entry name" value="FADPNR"/>
</dbReference>
<dbReference type="GO" id="GO:0050660">
    <property type="term" value="F:flavin adenine dinucleotide binding"/>
    <property type="evidence" value="ECO:0007669"/>
    <property type="project" value="TreeGrafter"/>
</dbReference>
<proteinExistence type="predicted"/>
<comment type="caution">
    <text evidence="6">The sequence shown here is derived from an EMBL/GenBank/DDBJ whole genome shotgun (WGS) entry which is preliminary data.</text>
</comment>
<evidence type="ECO:0000259" key="5">
    <source>
        <dbReference type="Pfam" id="PF02910"/>
    </source>
</evidence>
<dbReference type="Proteomes" id="UP000824225">
    <property type="component" value="Unassembled WGS sequence"/>
</dbReference>
<feature type="domain" description="FAD-dependent oxidoreductase 2 FAD-binding" evidence="4">
    <location>
        <begin position="9"/>
        <end position="376"/>
    </location>
</feature>
<organism evidence="6 7">
    <name type="scientific">Candidatus Mailhella merdigallinarum</name>
    <dbReference type="NCBI Taxonomy" id="2838658"/>
    <lineage>
        <taxon>Bacteria</taxon>
        <taxon>Pseudomonadati</taxon>
        <taxon>Thermodesulfobacteriota</taxon>
        <taxon>Desulfovibrionia</taxon>
        <taxon>Desulfovibrionales</taxon>
        <taxon>Desulfovibrionaceae</taxon>
        <taxon>Mailhella</taxon>
    </lineage>
</organism>
<feature type="domain" description="Fumarate reductase/succinate dehydrogenase flavoprotein-like C-terminal" evidence="5">
    <location>
        <begin position="440"/>
        <end position="560"/>
    </location>
</feature>
<dbReference type="Gene3D" id="1.20.58.100">
    <property type="entry name" value="Fumarate reductase/succinate dehydrogenase flavoprotein-like, C-terminal domain"/>
    <property type="match status" value="1"/>
</dbReference>
<dbReference type="Pfam" id="PF00890">
    <property type="entry name" value="FAD_binding_2"/>
    <property type="match status" value="1"/>
</dbReference>
<accession>A0A9D2HF32</accession>
<dbReference type="InterPro" id="IPR027477">
    <property type="entry name" value="Succ_DH/fumarate_Rdtase_cat_sf"/>
</dbReference>
<reference evidence="6" key="2">
    <citation type="submission" date="2021-04" db="EMBL/GenBank/DDBJ databases">
        <authorList>
            <person name="Gilroy R."/>
        </authorList>
    </citation>
    <scope>NUCLEOTIDE SEQUENCE</scope>
    <source>
        <strain evidence="6">CHK186-16707</strain>
    </source>
</reference>